<dbReference type="Gene3D" id="3.30.950.30">
    <property type="entry name" value="Schlafen, AAA domain"/>
    <property type="match status" value="1"/>
</dbReference>
<reference evidence="4" key="1">
    <citation type="journal article" date="2014" name="Int. J. Syst. Evol. Microbiol.">
        <title>Complete genome sequence of Corynebacterium casei LMG S-19264T (=DSM 44701T), isolated from a smear-ripened cheese.</title>
        <authorList>
            <consortium name="US DOE Joint Genome Institute (JGI-PGF)"/>
            <person name="Walter F."/>
            <person name="Albersmeier A."/>
            <person name="Kalinowski J."/>
            <person name="Ruckert C."/>
        </authorList>
    </citation>
    <scope>NUCLEOTIDE SEQUENCE</scope>
    <source>
        <strain evidence="4">KCTC 32513</strain>
    </source>
</reference>
<dbReference type="AlphaFoldDB" id="A0A8J3G390"/>
<feature type="domain" description="Schlafen AlbA-2" evidence="2">
    <location>
        <begin position="35"/>
        <end position="156"/>
    </location>
</feature>
<dbReference type="Pfam" id="PF04326">
    <property type="entry name" value="SLFN_AlbA_2"/>
    <property type="match status" value="1"/>
</dbReference>
<dbReference type="SUPFAM" id="SSF52540">
    <property type="entry name" value="P-loop containing nucleoside triphosphate hydrolases"/>
    <property type="match status" value="1"/>
</dbReference>
<dbReference type="InterPro" id="IPR056884">
    <property type="entry name" value="NPHP3-like_N"/>
</dbReference>
<dbReference type="InterPro" id="IPR007421">
    <property type="entry name" value="Schlafen_AlbA_2_dom"/>
</dbReference>
<evidence type="ECO:0000256" key="1">
    <source>
        <dbReference type="ARBA" id="ARBA00022737"/>
    </source>
</evidence>
<evidence type="ECO:0000313" key="5">
    <source>
        <dbReference type="Proteomes" id="UP000634004"/>
    </source>
</evidence>
<dbReference type="RefSeq" id="WP_189498734.1">
    <property type="nucleotide sequence ID" value="NZ_BMZH01000010.1"/>
</dbReference>
<sequence length="425" mass="47874">MDLYRILEEGIFPSDEIAFVKGLLNPSEANLLAQESEILDYKENFPESFSSDFGASIIRLCIGFHNSHGGFICFGVNDKTRLPFCGKANVDIERLNKKIIEVCSRELRIKHLALPAVGVDILLCPKRPSNKSPVYLSKPIGKYSEKSCWRRVNQEVRLIEGRGAKLLLSARNHDERNQSGENEVSNPYPASRSTIESFIGRTDYLIKLHEWLLKKRDKVAYLYGRGGSGKTKIAYEFGDIIHAFPNDNPISSKSPATKVLFLSAKEKELRTADATIRDIAKTGFGTSDELFKRIVFESELANNHPMLFDYTSEKIEDLMFDAFDTESFLIIIDDIDTLTTKNQESGLSVLGEAVSSASFPSKILVTQRNRPIDALRNAIHVTGFNKKSDFRAFLLKCCEKFETDYPDSSEETRLLKISEGILMCP</sequence>
<dbReference type="EMBL" id="BMZH01000010">
    <property type="protein sequence ID" value="GHB00233.1"/>
    <property type="molecule type" value="Genomic_DNA"/>
</dbReference>
<comment type="caution">
    <text evidence="4">The sequence shown here is derived from an EMBL/GenBank/DDBJ whole genome shotgun (WGS) entry which is preliminary data.</text>
</comment>
<name>A0A8J3G390_9PROT</name>
<evidence type="ECO:0000259" key="2">
    <source>
        <dbReference type="Pfam" id="PF04326"/>
    </source>
</evidence>
<feature type="domain" description="Nephrocystin 3-like N-terminal" evidence="3">
    <location>
        <begin position="208"/>
        <end position="368"/>
    </location>
</feature>
<dbReference type="Proteomes" id="UP000634004">
    <property type="component" value="Unassembled WGS sequence"/>
</dbReference>
<gene>
    <name evidence="4" type="ORF">GCM10009069_23830</name>
</gene>
<protein>
    <recommendedName>
        <fullName evidence="6">Schlafen AlbA-2 domain-containing protein</fullName>
    </recommendedName>
</protein>
<proteinExistence type="predicted"/>
<keyword evidence="1" id="KW-0677">Repeat</keyword>
<dbReference type="InterPro" id="IPR027417">
    <property type="entry name" value="P-loop_NTPase"/>
</dbReference>
<evidence type="ECO:0000313" key="4">
    <source>
        <dbReference type="EMBL" id="GHB00233.1"/>
    </source>
</evidence>
<reference evidence="4" key="2">
    <citation type="submission" date="2020-09" db="EMBL/GenBank/DDBJ databases">
        <authorList>
            <person name="Sun Q."/>
            <person name="Kim S."/>
        </authorList>
    </citation>
    <scope>NUCLEOTIDE SEQUENCE</scope>
    <source>
        <strain evidence="4">KCTC 32513</strain>
    </source>
</reference>
<accession>A0A8J3G390</accession>
<dbReference type="Pfam" id="PF24883">
    <property type="entry name" value="NPHP3_N"/>
    <property type="match status" value="1"/>
</dbReference>
<dbReference type="Gene3D" id="3.40.50.300">
    <property type="entry name" value="P-loop containing nucleotide triphosphate hydrolases"/>
    <property type="match status" value="1"/>
</dbReference>
<evidence type="ECO:0008006" key="6">
    <source>
        <dbReference type="Google" id="ProtNLM"/>
    </source>
</evidence>
<dbReference type="InterPro" id="IPR038461">
    <property type="entry name" value="Schlafen_AlbA_2_dom_sf"/>
</dbReference>
<keyword evidence="5" id="KW-1185">Reference proteome</keyword>
<evidence type="ECO:0000259" key="3">
    <source>
        <dbReference type="Pfam" id="PF24883"/>
    </source>
</evidence>
<organism evidence="4 5">
    <name type="scientific">Algimonas arctica</name>
    <dbReference type="NCBI Taxonomy" id="1479486"/>
    <lineage>
        <taxon>Bacteria</taxon>
        <taxon>Pseudomonadati</taxon>
        <taxon>Pseudomonadota</taxon>
        <taxon>Alphaproteobacteria</taxon>
        <taxon>Maricaulales</taxon>
        <taxon>Robiginitomaculaceae</taxon>
        <taxon>Algimonas</taxon>
    </lineage>
</organism>